<evidence type="ECO:0000313" key="2">
    <source>
        <dbReference type="EMBL" id="RYR47892.1"/>
    </source>
</evidence>
<accession>A0A445CAB4</accession>
<evidence type="ECO:0000313" key="3">
    <source>
        <dbReference type="Proteomes" id="UP000289738"/>
    </source>
</evidence>
<proteinExistence type="predicted"/>
<gene>
    <name evidence="2" type="ORF">Ahy_A07g033877</name>
</gene>
<dbReference type="EMBL" id="SDMP01000007">
    <property type="protein sequence ID" value="RYR47892.1"/>
    <property type="molecule type" value="Genomic_DNA"/>
</dbReference>
<keyword evidence="3" id="KW-1185">Reference proteome</keyword>
<sequence>MQMNREDLMKMPSNRDSDMHFEEDILRVVRRDQNTDDVLAQMRANQRVVKIATMYLRFYIRQKLLNVDILDLAHLVERVRQIEILRKDTERFKNEKRLKNKSFSRKEKVSYVEIKSSSEEFDFEFSEVDLVELKNGPPYFDDGEKDMKVDSDPFDVGANFAEPFLGINMFGFSYEFDTVLGNFEDNVRPVYPGVGEGLLEFQMQQKLKDRYVSLCSRCNVVFDVDAASIFEKEKMKKALAHKEEQIRQRQPPRRQEGQSSDVS</sequence>
<dbReference type="AlphaFoldDB" id="A0A445CAB4"/>
<dbReference type="Proteomes" id="UP000289738">
    <property type="component" value="Chromosome A07"/>
</dbReference>
<name>A0A445CAB4_ARAHY</name>
<organism evidence="2 3">
    <name type="scientific">Arachis hypogaea</name>
    <name type="common">Peanut</name>
    <dbReference type="NCBI Taxonomy" id="3818"/>
    <lineage>
        <taxon>Eukaryota</taxon>
        <taxon>Viridiplantae</taxon>
        <taxon>Streptophyta</taxon>
        <taxon>Embryophyta</taxon>
        <taxon>Tracheophyta</taxon>
        <taxon>Spermatophyta</taxon>
        <taxon>Magnoliopsida</taxon>
        <taxon>eudicotyledons</taxon>
        <taxon>Gunneridae</taxon>
        <taxon>Pentapetalae</taxon>
        <taxon>rosids</taxon>
        <taxon>fabids</taxon>
        <taxon>Fabales</taxon>
        <taxon>Fabaceae</taxon>
        <taxon>Papilionoideae</taxon>
        <taxon>50 kb inversion clade</taxon>
        <taxon>dalbergioids sensu lato</taxon>
        <taxon>Dalbergieae</taxon>
        <taxon>Pterocarpus clade</taxon>
        <taxon>Arachis</taxon>
    </lineage>
</organism>
<comment type="caution">
    <text evidence="2">The sequence shown here is derived from an EMBL/GenBank/DDBJ whole genome shotgun (WGS) entry which is preliminary data.</text>
</comment>
<evidence type="ECO:0000256" key="1">
    <source>
        <dbReference type="SAM" id="MobiDB-lite"/>
    </source>
</evidence>
<protein>
    <submittedName>
        <fullName evidence="2">Uncharacterized protein</fullName>
    </submittedName>
</protein>
<feature type="region of interest" description="Disordered" evidence="1">
    <location>
        <begin position="240"/>
        <end position="263"/>
    </location>
</feature>
<reference evidence="2 3" key="1">
    <citation type="submission" date="2019-01" db="EMBL/GenBank/DDBJ databases">
        <title>Sequencing of cultivated peanut Arachis hypogaea provides insights into genome evolution and oil improvement.</title>
        <authorList>
            <person name="Chen X."/>
        </authorList>
    </citation>
    <scope>NUCLEOTIDE SEQUENCE [LARGE SCALE GENOMIC DNA]</scope>
    <source>
        <strain evidence="3">cv. Fuhuasheng</strain>
        <tissue evidence="2">Leaves</tissue>
    </source>
</reference>